<keyword evidence="5" id="KW-1015">Disulfide bond</keyword>
<dbReference type="CDD" id="cd11010">
    <property type="entry name" value="S1-P1_nuclease"/>
    <property type="match status" value="1"/>
</dbReference>
<dbReference type="GO" id="GO:0046872">
    <property type="term" value="F:metal ion binding"/>
    <property type="evidence" value="ECO:0007669"/>
    <property type="project" value="UniProtKB-KW"/>
</dbReference>
<evidence type="ECO:0000313" key="8">
    <source>
        <dbReference type="Proteomes" id="UP000051213"/>
    </source>
</evidence>
<dbReference type="Pfam" id="PF02265">
    <property type="entry name" value="S1-P1_nuclease"/>
    <property type="match status" value="1"/>
</dbReference>
<protein>
    <recommendedName>
        <fullName evidence="9">S1/P1 Nuclease</fullName>
    </recommendedName>
</protein>
<comment type="caution">
    <text evidence="7">The sequence shown here is derived from an EMBL/GenBank/DDBJ whole genome shotgun (WGS) entry which is preliminary data.</text>
</comment>
<keyword evidence="6" id="KW-0325">Glycoprotein</keyword>
<dbReference type="GO" id="GO:0016788">
    <property type="term" value="F:hydrolase activity, acting on ester bonds"/>
    <property type="evidence" value="ECO:0007669"/>
    <property type="project" value="InterPro"/>
</dbReference>
<dbReference type="GO" id="GO:0003676">
    <property type="term" value="F:nucleic acid binding"/>
    <property type="evidence" value="ECO:0007669"/>
    <property type="project" value="InterPro"/>
</dbReference>
<sequence length="248" mass="28295">MDGHKIITQIAKNHLTDITTKAIAELTGGADLIDIALWPDRIRYVPGYKESAQWHYVNIADDESLDKIEHLPGGDILTAIRRFHGQLTESGGAKIKKIDALRFFIHFAQDLHQPLHVGLQADRGGNDVAVQWFNATKTKNLHWVWDTGIIATKKLTTDQYVQLLDQVSPQKIQEWNHSDFLDWAEESRALRQQVYNFSPEIQYRTVVIGQLYVDRNSAHLEKRLVMAGIRLAGRLNKIFDPGHLGLQF</sequence>
<dbReference type="InterPro" id="IPR003154">
    <property type="entry name" value="S1/P1nuclease"/>
</dbReference>
<evidence type="ECO:0000256" key="5">
    <source>
        <dbReference type="ARBA" id="ARBA00023157"/>
    </source>
</evidence>
<dbReference type="GO" id="GO:0006308">
    <property type="term" value="P:DNA catabolic process"/>
    <property type="evidence" value="ECO:0007669"/>
    <property type="project" value="InterPro"/>
</dbReference>
<evidence type="ECO:0000313" key="7">
    <source>
        <dbReference type="EMBL" id="KRO96573.1"/>
    </source>
</evidence>
<keyword evidence="1" id="KW-0540">Nuclease</keyword>
<evidence type="ECO:0000256" key="6">
    <source>
        <dbReference type="ARBA" id="ARBA00023180"/>
    </source>
</evidence>
<evidence type="ECO:0008006" key="9">
    <source>
        <dbReference type="Google" id="ProtNLM"/>
    </source>
</evidence>
<dbReference type="AlphaFoldDB" id="A0A0R2UHE7"/>
<dbReference type="Proteomes" id="UP000051213">
    <property type="component" value="Unassembled WGS sequence"/>
</dbReference>
<evidence type="ECO:0000256" key="3">
    <source>
        <dbReference type="ARBA" id="ARBA00022759"/>
    </source>
</evidence>
<gene>
    <name evidence="7" type="ORF">ABS24_10060</name>
</gene>
<dbReference type="PANTHER" id="PTHR33146">
    <property type="entry name" value="ENDONUCLEASE 4"/>
    <property type="match status" value="1"/>
</dbReference>
<dbReference type="EMBL" id="LICA01000053">
    <property type="protein sequence ID" value="KRO96573.1"/>
    <property type="molecule type" value="Genomic_DNA"/>
</dbReference>
<organism evidence="7 8">
    <name type="scientific">SAR92 bacterium BACL26 MAG-121220-bin70</name>
    <dbReference type="NCBI Taxonomy" id="1655626"/>
    <lineage>
        <taxon>Bacteria</taxon>
        <taxon>Pseudomonadati</taxon>
        <taxon>Pseudomonadota</taxon>
        <taxon>Gammaproteobacteria</taxon>
        <taxon>Cellvibrionales</taxon>
        <taxon>Porticoccaceae</taxon>
        <taxon>SAR92 clade</taxon>
    </lineage>
</organism>
<dbReference type="InterPro" id="IPR008947">
    <property type="entry name" value="PLipase_C/P1_nuclease_dom_sf"/>
</dbReference>
<evidence type="ECO:0000256" key="4">
    <source>
        <dbReference type="ARBA" id="ARBA00022801"/>
    </source>
</evidence>
<keyword evidence="2" id="KW-0479">Metal-binding</keyword>
<dbReference type="GO" id="GO:0004519">
    <property type="term" value="F:endonuclease activity"/>
    <property type="evidence" value="ECO:0007669"/>
    <property type="project" value="UniProtKB-KW"/>
</dbReference>
<evidence type="ECO:0000256" key="2">
    <source>
        <dbReference type="ARBA" id="ARBA00022723"/>
    </source>
</evidence>
<evidence type="ECO:0000256" key="1">
    <source>
        <dbReference type="ARBA" id="ARBA00022722"/>
    </source>
</evidence>
<name>A0A0R2UHE7_9GAMM</name>
<keyword evidence="4" id="KW-0378">Hydrolase</keyword>
<proteinExistence type="predicted"/>
<dbReference type="Gene3D" id="1.10.575.10">
    <property type="entry name" value="P1 Nuclease"/>
    <property type="match status" value="1"/>
</dbReference>
<dbReference type="SUPFAM" id="SSF48537">
    <property type="entry name" value="Phospholipase C/P1 nuclease"/>
    <property type="match status" value="1"/>
</dbReference>
<reference evidence="7 8" key="1">
    <citation type="submission" date="2015-10" db="EMBL/GenBank/DDBJ databases">
        <title>Metagenome-Assembled Genomes uncover a global brackish microbiome.</title>
        <authorList>
            <person name="Hugerth L.W."/>
            <person name="Larsson J."/>
            <person name="Alneberg J."/>
            <person name="Lindh M.V."/>
            <person name="Legrand C."/>
            <person name="Pinhassi J."/>
            <person name="Andersson A.F."/>
        </authorList>
    </citation>
    <scope>NUCLEOTIDE SEQUENCE [LARGE SCALE GENOMIC DNA]</scope>
    <source>
        <strain evidence="7">BACL26 MAG-121220-bin70</strain>
    </source>
</reference>
<accession>A0A0R2UHE7</accession>
<dbReference type="PANTHER" id="PTHR33146:SF26">
    <property type="entry name" value="ENDONUCLEASE 4"/>
    <property type="match status" value="1"/>
</dbReference>
<keyword evidence="3" id="KW-0255">Endonuclease</keyword>